<evidence type="ECO:0000313" key="2">
    <source>
        <dbReference type="EMBL" id="MFD1628663.1"/>
    </source>
</evidence>
<dbReference type="SUPFAM" id="SSF82771">
    <property type="entry name" value="GIY-YIG endonuclease"/>
    <property type="match status" value="1"/>
</dbReference>
<accession>A0ABW4I7G6</accession>
<comment type="caution">
    <text evidence="2">The sequence shown here is derived from an EMBL/GenBank/DDBJ whole genome shotgun (WGS) entry which is preliminary data.</text>
</comment>
<feature type="domain" description="GIY-YIG" evidence="1">
    <location>
        <begin position="177"/>
        <end position="271"/>
    </location>
</feature>
<proteinExistence type="predicted"/>
<sequence>MSVIKLNDILRLENIKNVKIRFNLMFANNWNPIEVFKNNEIKTLLEGQYWNYNKNKSYREGQITIGFIRIKSNENYWLLFHIGRITKDLQILNGIGYEYETLTEYEKYFGRIIVRFKNKSQNMVRNAESVMDDCEIYQILPDTFDNDIFPGYDKVNVSWKELSRVIEKDTWKTALQNQKGVYLITDTSNGKQYVGSAYGDNMILNRWRSYIHTGHGGNIELIALNNFDHIKENFHYSILDIFKSTTDEKIIRERENWWKEVLLSRKFGYNKN</sequence>
<dbReference type="Proteomes" id="UP001597118">
    <property type="component" value="Unassembled WGS sequence"/>
</dbReference>
<evidence type="ECO:0000259" key="1">
    <source>
        <dbReference type="PROSITE" id="PS50164"/>
    </source>
</evidence>
<evidence type="ECO:0000313" key="3">
    <source>
        <dbReference type="Proteomes" id="UP001597118"/>
    </source>
</evidence>
<gene>
    <name evidence="2" type="ORF">ACFSAH_02180</name>
</gene>
<dbReference type="CDD" id="cd10446">
    <property type="entry name" value="GIY-YIG_unchar_1"/>
    <property type="match status" value="1"/>
</dbReference>
<reference evidence="3" key="1">
    <citation type="journal article" date="2019" name="Int. J. Syst. Evol. Microbiol.">
        <title>The Global Catalogue of Microorganisms (GCM) 10K type strain sequencing project: providing services to taxonomists for standard genome sequencing and annotation.</title>
        <authorList>
            <consortium name="The Broad Institute Genomics Platform"/>
            <consortium name="The Broad Institute Genome Sequencing Center for Infectious Disease"/>
            <person name="Wu L."/>
            <person name="Ma J."/>
        </authorList>
    </citation>
    <scope>NUCLEOTIDE SEQUENCE [LARGE SCALE GENOMIC DNA]</scope>
    <source>
        <strain evidence="3">CCUG 53762</strain>
    </source>
</reference>
<keyword evidence="3" id="KW-1185">Reference proteome</keyword>
<dbReference type="InterPro" id="IPR035901">
    <property type="entry name" value="GIY-YIG_endonuc_sf"/>
</dbReference>
<dbReference type="Gene3D" id="3.40.1440.10">
    <property type="entry name" value="GIY-YIG endonuclease"/>
    <property type="match status" value="1"/>
</dbReference>
<dbReference type="RefSeq" id="WP_379661050.1">
    <property type="nucleotide sequence ID" value="NZ_JBHUDG010000003.1"/>
</dbReference>
<dbReference type="EMBL" id="JBHUDG010000003">
    <property type="protein sequence ID" value="MFD1628663.1"/>
    <property type="molecule type" value="Genomic_DNA"/>
</dbReference>
<dbReference type="Pfam" id="PF01541">
    <property type="entry name" value="GIY-YIG"/>
    <property type="match status" value="1"/>
</dbReference>
<dbReference type="PROSITE" id="PS50164">
    <property type="entry name" value="GIY_YIG"/>
    <property type="match status" value="1"/>
</dbReference>
<name>A0ABW4I7G6_9SPHI</name>
<protein>
    <submittedName>
        <fullName evidence="2">GIY-YIG nuclease family protein</fullName>
    </submittedName>
</protein>
<organism evidence="2 3">
    <name type="scientific">Pseudopedobacter beijingensis</name>
    <dbReference type="NCBI Taxonomy" id="1207056"/>
    <lineage>
        <taxon>Bacteria</taxon>
        <taxon>Pseudomonadati</taxon>
        <taxon>Bacteroidota</taxon>
        <taxon>Sphingobacteriia</taxon>
        <taxon>Sphingobacteriales</taxon>
        <taxon>Sphingobacteriaceae</taxon>
        <taxon>Pseudopedobacter</taxon>
    </lineage>
</organism>
<dbReference type="InterPro" id="IPR000305">
    <property type="entry name" value="GIY-YIG_endonuc"/>
</dbReference>